<feature type="compositionally biased region" description="Low complexity" evidence="1">
    <location>
        <begin position="1"/>
        <end position="42"/>
    </location>
</feature>
<accession>A0A232EZY7</accession>
<comment type="caution">
    <text evidence="2">The sequence shown here is derived from an EMBL/GenBank/DDBJ whole genome shotgun (WGS) entry which is preliminary data.</text>
</comment>
<dbReference type="Proteomes" id="UP000215335">
    <property type="component" value="Unassembled WGS sequence"/>
</dbReference>
<dbReference type="EMBL" id="NNAY01001436">
    <property type="protein sequence ID" value="OXU23981.1"/>
    <property type="molecule type" value="Genomic_DNA"/>
</dbReference>
<feature type="region of interest" description="Disordered" evidence="1">
    <location>
        <begin position="95"/>
        <end position="123"/>
    </location>
</feature>
<name>A0A232EZY7_9HYME</name>
<sequence>MATPPAASSGSGNSAADAAASNTNTTATSSAATNTTGNATAAQQQQQPEPVDPATLDFKSRSIEQAVLPLVSKFWSETCKSVFYMKNYALTELRLTSTDPREISQKSPGRRSGSKKAPLSILNGLREKEAKKAGLYEGKERRRDEELSIYEHYYLETV</sequence>
<evidence type="ECO:0000313" key="2">
    <source>
        <dbReference type="EMBL" id="OXU23981.1"/>
    </source>
</evidence>
<proteinExistence type="predicted"/>
<protein>
    <submittedName>
        <fullName evidence="2">Uncharacterized protein</fullName>
    </submittedName>
</protein>
<keyword evidence="3" id="KW-1185">Reference proteome</keyword>
<gene>
    <name evidence="2" type="ORF">TSAR_013100</name>
</gene>
<evidence type="ECO:0000313" key="3">
    <source>
        <dbReference type="Proteomes" id="UP000215335"/>
    </source>
</evidence>
<reference evidence="2 3" key="1">
    <citation type="journal article" date="2017" name="Curr. Biol.">
        <title>The Evolution of Venom by Co-option of Single-Copy Genes.</title>
        <authorList>
            <person name="Martinson E.O."/>
            <person name="Mrinalini"/>
            <person name="Kelkar Y.D."/>
            <person name="Chang C.H."/>
            <person name="Werren J.H."/>
        </authorList>
    </citation>
    <scope>NUCLEOTIDE SEQUENCE [LARGE SCALE GENOMIC DNA]</scope>
    <source>
        <strain evidence="2 3">Alberta</strain>
        <tissue evidence="2">Whole body</tissue>
    </source>
</reference>
<dbReference type="AlphaFoldDB" id="A0A232EZY7"/>
<organism evidence="2 3">
    <name type="scientific">Trichomalopsis sarcophagae</name>
    <dbReference type="NCBI Taxonomy" id="543379"/>
    <lineage>
        <taxon>Eukaryota</taxon>
        <taxon>Metazoa</taxon>
        <taxon>Ecdysozoa</taxon>
        <taxon>Arthropoda</taxon>
        <taxon>Hexapoda</taxon>
        <taxon>Insecta</taxon>
        <taxon>Pterygota</taxon>
        <taxon>Neoptera</taxon>
        <taxon>Endopterygota</taxon>
        <taxon>Hymenoptera</taxon>
        <taxon>Apocrita</taxon>
        <taxon>Proctotrupomorpha</taxon>
        <taxon>Chalcidoidea</taxon>
        <taxon>Pteromalidae</taxon>
        <taxon>Pteromalinae</taxon>
        <taxon>Trichomalopsis</taxon>
    </lineage>
</organism>
<evidence type="ECO:0000256" key="1">
    <source>
        <dbReference type="SAM" id="MobiDB-lite"/>
    </source>
</evidence>
<feature type="region of interest" description="Disordered" evidence="1">
    <location>
        <begin position="1"/>
        <end position="57"/>
    </location>
</feature>